<dbReference type="EMBL" id="JAHWGI010000960">
    <property type="protein sequence ID" value="KAK3918822.1"/>
    <property type="molecule type" value="Genomic_DNA"/>
</dbReference>
<keyword evidence="2" id="KW-1185">Reference proteome</keyword>
<dbReference type="Proteomes" id="UP001219518">
    <property type="component" value="Unassembled WGS sequence"/>
</dbReference>
<proteinExistence type="predicted"/>
<organism evidence="1 2">
    <name type="scientific">Frankliniella fusca</name>
    <dbReference type="NCBI Taxonomy" id="407009"/>
    <lineage>
        <taxon>Eukaryota</taxon>
        <taxon>Metazoa</taxon>
        <taxon>Ecdysozoa</taxon>
        <taxon>Arthropoda</taxon>
        <taxon>Hexapoda</taxon>
        <taxon>Insecta</taxon>
        <taxon>Pterygota</taxon>
        <taxon>Neoptera</taxon>
        <taxon>Paraneoptera</taxon>
        <taxon>Thysanoptera</taxon>
        <taxon>Terebrantia</taxon>
        <taxon>Thripoidea</taxon>
        <taxon>Thripidae</taxon>
        <taxon>Frankliniella</taxon>
    </lineage>
</organism>
<dbReference type="AlphaFoldDB" id="A0AAE1HCE9"/>
<reference evidence="1" key="1">
    <citation type="submission" date="2021-07" db="EMBL/GenBank/DDBJ databases">
        <authorList>
            <person name="Catto M.A."/>
            <person name="Jacobson A."/>
            <person name="Kennedy G."/>
            <person name="Labadie P."/>
            <person name="Hunt B.G."/>
            <person name="Srinivasan R."/>
        </authorList>
    </citation>
    <scope>NUCLEOTIDE SEQUENCE</scope>
    <source>
        <strain evidence="1">PL_HMW_Pooled</strain>
        <tissue evidence="1">Head</tissue>
    </source>
</reference>
<sequence>MNAHDPLQLQEELLLLVMQLLVAALQSLLQLLARGGQVVPLGLHTDKPRVDGVPRRVPLGAVARRPLLALHRSAATPQVGEEAPACADKRCLVRPGLTWPSLCPHALGQERKRLRPRSRRQYARRGALVLVSTRSVYSSGADSTREL</sequence>
<protein>
    <submittedName>
        <fullName evidence="1">Lipoxygenase LoxA</fullName>
    </submittedName>
</protein>
<reference evidence="1" key="2">
    <citation type="journal article" date="2023" name="BMC Genomics">
        <title>Pest status, molecular evolution, and epigenetic factors derived from the genome assembly of Frankliniella fusca, a thysanopteran phytovirus vector.</title>
        <authorList>
            <person name="Catto M.A."/>
            <person name="Labadie P.E."/>
            <person name="Jacobson A.L."/>
            <person name="Kennedy G.G."/>
            <person name="Srinivasan R."/>
            <person name="Hunt B.G."/>
        </authorList>
    </citation>
    <scope>NUCLEOTIDE SEQUENCE</scope>
    <source>
        <strain evidence="1">PL_HMW_Pooled</strain>
    </source>
</reference>
<comment type="caution">
    <text evidence="1">The sequence shown here is derived from an EMBL/GenBank/DDBJ whole genome shotgun (WGS) entry which is preliminary data.</text>
</comment>
<evidence type="ECO:0000313" key="2">
    <source>
        <dbReference type="Proteomes" id="UP001219518"/>
    </source>
</evidence>
<evidence type="ECO:0000313" key="1">
    <source>
        <dbReference type="EMBL" id="KAK3918822.1"/>
    </source>
</evidence>
<accession>A0AAE1HCE9</accession>
<name>A0AAE1HCE9_9NEOP</name>
<gene>
    <name evidence="1" type="ORF">KUF71_008070</name>
</gene>